<reference evidence="1 2" key="1">
    <citation type="submission" date="2016-10" db="EMBL/GenBank/DDBJ databases">
        <authorList>
            <person name="de Groot N.N."/>
        </authorList>
    </citation>
    <scope>NUCLEOTIDE SEQUENCE [LARGE SCALE GENOMIC DNA]</scope>
    <source>
        <strain evidence="1 2">DSM 44778</strain>
    </source>
</reference>
<organism evidence="1 2">
    <name type="scientific">Thermoflavimicrobium dichotomicum</name>
    <dbReference type="NCBI Taxonomy" id="46223"/>
    <lineage>
        <taxon>Bacteria</taxon>
        <taxon>Bacillati</taxon>
        <taxon>Bacillota</taxon>
        <taxon>Bacilli</taxon>
        <taxon>Bacillales</taxon>
        <taxon>Thermoactinomycetaceae</taxon>
        <taxon>Thermoflavimicrobium</taxon>
    </lineage>
</organism>
<accession>A0A1I3N992</accession>
<dbReference type="EMBL" id="FORR01000004">
    <property type="protein sequence ID" value="SFJ05779.1"/>
    <property type="molecule type" value="Genomic_DNA"/>
</dbReference>
<dbReference type="InterPro" id="IPR025236">
    <property type="entry name" value="SR1P"/>
</dbReference>
<gene>
    <name evidence="1" type="ORF">SAMN05421852_10448</name>
</gene>
<keyword evidence="2" id="KW-1185">Reference proteome</keyword>
<dbReference type="RefSeq" id="WP_341849624.1">
    <property type="nucleotide sequence ID" value="NZ_FORR01000004.1"/>
</dbReference>
<dbReference type="Pfam" id="PF13790">
    <property type="entry name" value="SR1P"/>
    <property type="match status" value="1"/>
</dbReference>
<dbReference type="Proteomes" id="UP000199545">
    <property type="component" value="Unassembled WGS sequence"/>
</dbReference>
<proteinExistence type="predicted"/>
<evidence type="ECO:0000313" key="1">
    <source>
        <dbReference type="EMBL" id="SFJ05779.1"/>
    </source>
</evidence>
<name>A0A1I3N992_9BACL</name>
<dbReference type="AlphaFoldDB" id="A0A1I3N992"/>
<evidence type="ECO:0000313" key="2">
    <source>
        <dbReference type="Proteomes" id="UP000199545"/>
    </source>
</evidence>
<sequence>MVEIIVCQHCEEVIDYVQSHKVGTLYGTCPDCDEEESE</sequence>
<protein>
    <submittedName>
        <fullName evidence="1">SR1 protein</fullName>
    </submittedName>
</protein>